<dbReference type="Pfam" id="PF00753">
    <property type="entry name" value="Lactamase_B"/>
    <property type="match status" value="1"/>
</dbReference>
<dbReference type="InterPro" id="IPR001279">
    <property type="entry name" value="Metallo-B-lactamas"/>
</dbReference>
<dbReference type="Gene3D" id="1.10.10.10">
    <property type="entry name" value="Winged helix-like DNA-binding domain superfamily/Winged helix DNA-binding domain"/>
    <property type="match status" value="1"/>
</dbReference>
<gene>
    <name evidence="4" type="ORF">LCGC14_0437860</name>
    <name evidence="3" type="ORF">LCGC14_1413790</name>
    <name evidence="2" type="ORF">LCGC14_1555190</name>
</gene>
<dbReference type="InterPro" id="IPR036388">
    <property type="entry name" value="WH-like_DNA-bd_sf"/>
</dbReference>
<dbReference type="AlphaFoldDB" id="A0A0F9JTU1"/>
<protein>
    <recommendedName>
        <fullName evidence="1">Metallo-beta-lactamase domain-containing protein</fullName>
    </recommendedName>
</protein>
<reference evidence="3" key="1">
    <citation type="journal article" date="2015" name="Nature">
        <title>Complex archaea that bridge the gap between prokaryotes and eukaryotes.</title>
        <authorList>
            <person name="Spang A."/>
            <person name="Saw J.H."/>
            <person name="Jorgensen S.L."/>
            <person name="Zaremba-Niedzwiedzka K."/>
            <person name="Martijn J."/>
            <person name="Lind A.E."/>
            <person name="van Eijk R."/>
            <person name="Schleper C."/>
            <person name="Guy L."/>
            <person name="Ettema T.J."/>
        </authorList>
    </citation>
    <scope>NUCLEOTIDE SEQUENCE</scope>
</reference>
<dbReference type="EMBL" id="LAZR01009358">
    <property type="protein sequence ID" value="KKM73113.1"/>
    <property type="molecule type" value="Genomic_DNA"/>
</dbReference>
<evidence type="ECO:0000313" key="2">
    <source>
        <dbReference type="EMBL" id="KKM51962.1"/>
    </source>
</evidence>
<accession>A0A0F9JTU1</accession>
<dbReference type="EMBL" id="LAZR01000419">
    <property type="protein sequence ID" value="KKN69757.1"/>
    <property type="molecule type" value="Genomic_DNA"/>
</dbReference>
<evidence type="ECO:0000259" key="1">
    <source>
        <dbReference type="SMART" id="SM00849"/>
    </source>
</evidence>
<sequence>MILFSYKVNSDVTEIDGVYRFQIDFPSSIGLKFVCMYLFKIDNAHFLIDAGFNFPDWKKTFFSELQKLNLSIKDIDYLMITHEHPDHCGMMDEIKQENPDIQILMHEITHDLMKWMTDPKNEEDIQNSRDELISRSLSYGITKEVSKTMFGFSSNMYKMISYTKPDRILKDNDEIQFDSTKLKFVWTPGHSLGHLCVFNESTRHLFAGDHILSRITPNIGTSMIKPSIDRRFDFTNILDHYLKSLDKIDKLDSKIVFPGHQDVIYNPHQRILEMKKHHETRLSEVSKMIENKPLTPYQISLIHFGEDLDGLNNLLALSEILSHLIYLENQGKIKRIEKNNLVYFVKEV</sequence>
<comment type="caution">
    <text evidence="3">The sequence shown here is derived from an EMBL/GenBank/DDBJ whole genome shotgun (WGS) entry which is preliminary data.</text>
</comment>
<dbReference type="SUPFAM" id="SSF56281">
    <property type="entry name" value="Metallo-hydrolase/oxidoreductase"/>
    <property type="match status" value="1"/>
</dbReference>
<dbReference type="PANTHER" id="PTHR23131:SF4">
    <property type="entry name" value="METALLO-BETA-LACTAMASE SUPERFAMILY POTEIN"/>
    <property type="match status" value="1"/>
</dbReference>
<evidence type="ECO:0000313" key="3">
    <source>
        <dbReference type="EMBL" id="KKM73113.1"/>
    </source>
</evidence>
<dbReference type="SMART" id="SM00849">
    <property type="entry name" value="Lactamase_B"/>
    <property type="match status" value="1"/>
</dbReference>
<dbReference type="Gene3D" id="3.60.15.10">
    <property type="entry name" value="Ribonuclease Z/Hydroxyacylglutathione hydrolase-like"/>
    <property type="match status" value="1"/>
</dbReference>
<dbReference type="PANTHER" id="PTHR23131">
    <property type="entry name" value="ENDORIBONUCLEASE LACTB2"/>
    <property type="match status" value="1"/>
</dbReference>
<dbReference type="InterPro" id="IPR036866">
    <property type="entry name" value="RibonucZ/Hydroxyglut_hydro"/>
</dbReference>
<evidence type="ECO:0000313" key="4">
    <source>
        <dbReference type="EMBL" id="KKN69757.1"/>
    </source>
</evidence>
<proteinExistence type="predicted"/>
<feature type="domain" description="Metallo-beta-lactamase" evidence="1">
    <location>
        <begin position="33"/>
        <end position="260"/>
    </location>
</feature>
<organism evidence="3">
    <name type="scientific">marine sediment metagenome</name>
    <dbReference type="NCBI Taxonomy" id="412755"/>
    <lineage>
        <taxon>unclassified sequences</taxon>
        <taxon>metagenomes</taxon>
        <taxon>ecological metagenomes</taxon>
    </lineage>
</organism>
<dbReference type="InterPro" id="IPR050662">
    <property type="entry name" value="Sec-metab_biosynth-thioest"/>
</dbReference>
<name>A0A0F9JTU1_9ZZZZ</name>
<dbReference type="EMBL" id="LAZR01011942">
    <property type="protein sequence ID" value="KKM51962.1"/>
    <property type="molecule type" value="Genomic_DNA"/>
</dbReference>